<dbReference type="PANTHER" id="PTHR22993:SF9">
    <property type="entry name" value="FORMAMIDOPYRIMIDINE-DNA GLYCOSYLASE"/>
    <property type="match status" value="1"/>
</dbReference>
<dbReference type="Pfam" id="PF06831">
    <property type="entry name" value="H2TH"/>
    <property type="match status" value="1"/>
</dbReference>
<dbReference type="GO" id="GO:0008270">
    <property type="term" value="F:zinc ion binding"/>
    <property type="evidence" value="ECO:0007669"/>
    <property type="project" value="UniProtKB-KW"/>
</dbReference>
<evidence type="ECO:0000256" key="10">
    <source>
        <dbReference type="ARBA" id="ARBA00023125"/>
    </source>
</evidence>
<feature type="domain" description="FPG-type" evidence="17">
    <location>
        <begin position="238"/>
        <end position="272"/>
    </location>
</feature>
<dbReference type="InterPro" id="IPR015887">
    <property type="entry name" value="DNA_glyclase_Znf_dom_DNA_BS"/>
</dbReference>
<dbReference type="InterPro" id="IPR035937">
    <property type="entry name" value="FPG_N"/>
</dbReference>
<evidence type="ECO:0000256" key="15">
    <source>
        <dbReference type="ARBA" id="ARBA00044632"/>
    </source>
</evidence>
<protein>
    <submittedName>
        <fullName evidence="19">DNA-formamidopyrimidine glycosylase</fullName>
        <ecNumber evidence="19">3.2.2.23</ecNumber>
    </submittedName>
</protein>
<dbReference type="NCBIfam" id="TIGR00577">
    <property type="entry name" value="fpg"/>
    <property type="match status" value="1"/>
</dbReference>
<dbReference type="NCBIfam" id="NF002211">
    <property type="entry name" value="PRK01103.1"/>
    <property type="match status" value="1"/>
</dbReference>
<feature type="domain" description="Formamidopyrimidine-DNA glycosylase catalytic" evidence="18">
    <location>
        <begin position="2"/>
        <end position="116"/>
    </location>
</feature>
<comment type="cofactor">
    <cofactor evidence="2">
        <name>Zn(2+)</name>
        <dbReference type="ChEBI" id="CHEBI:29105"/>
    </cofactor>
</comment>
<dbReference type="SMART" id="SM00898">
    <property type="entry name" value="Fapy_DNA_glyco"/>
    <property type="match status" value="1"/>
</dbReference>
<keyword evidence="5" id="KW-0479">Metal-binding</keyword>
<reference evidence="19 20" key="1">
    <citation type="submission" date="2010-03" db="EMBL/GenBank/DDBJ databases">
        <authorList>
            <person name="Glass J.I."/>
            <person name="Benders G.A."/>
            <person name="Durkin A.S."/>
            <person name="Farmerie W.G."/>
            <person name="Hlavinka K."/>
            <person name="Hostetler J."/>
            <person name="Jackson J."/>
            <person name="May M.A."/>
            <person name="Miller R.H."/>
            <person name="Paralanov V."/>
            <person name="Radune D."/>
            <person name="Szczypinski B."/>
            <person name="Brown D.R."/>
        </authorList>
    </citation>
    <scope>NUCLEOTIDE SEQUENCE [LARGE SCALE GENOMIC DNA]</scope>
    <source>
        <strain evidence="19 20">A21JP2</strain>
    </source>
</reference>
<dbReference type="InterPro" id="IPR012319">
    <property type="entry name" value="FPG_cat"/>
</dbReference>
<dbReference type="Gene3D" id="1.10.8.50">
    <property type="match status" value="1"/>
</dbReference>
<evidence type="ECO:0000256" key="5">
    <source>
        <dbReference type="ARBA" id="ARBA00022723"/>
    </source>
</evidence>
<comment type="catalytic activity">
    <reaction evidence="15">
        <text>2'-deoxyribonucleotide-(2'-deoxyribose 5'-phosphate)-2'-deoxyribonucleotide-DNA = a 3'-end 2'-deoxyribonucleotide-(2,3-dehydro-2,3-deoxyribose 5'-phosphate)-DNA + a 5'-end 5'-phospho-2'-deoxyribonucleoside-DNA + H(+)</text>
        <dbReference type="Rhea" id="RHEA:66592"/>
        <dbReference type="Rhea" id="RHEA-COMP:13180"/>
        <dbReference type="Rhea" id="RHEA-COMP:16897"/>
        <dbReference type="Rhea" id="RHEA-COMP:17067"/>
        <dbReference type="ChEBI" id="CHEBI:15378"/>
        <dbReference type="ChEBI" id="CHEBI:136412"/>
        <dbReference type="ChEBI" id="CHEBI:157695"/>
        <dbReference type="ChEBI" id="CHEBI:167181"/>
        <dbReference type="EC" id="4.2.99.18"/>
    </reaction>
</comment>
<dbReference type="FunFam" id="1.10.8.50:FF:000003">
    <property type="entry name" value="Formamidopyrimidine-DNA glycosylase"/>
    <property type="match status" value="1"/>
</dbReference>
<dbReference type="PANTHER" id="PTHR22993">
    <property type="entry name" value="FORMAMIDOPYRIMIDINE-DNA GLYCOSYLASE"/>
    <property type="match status" value="1"/>
</dbReference>
<dbReference type="Gene3D" id="3.20.190.10">
    <property type="entry name" value="MutM-like, N-terminal"/>
    <property type="match status" value="1"/>
</dbReference>
<evidence type="ECO:0000256" key="4">
    <source>
        <dbReference type="ARBA" id="ARBA00011245"/>
    </source>
</evidence>
<organism evidence="19 20">
    <name type="scientific">Mycoplasmopsis alligatoris A21JP2</name>
    <dbReference type="NCBI Taxonomy" id="747682"/>
    <lineage>
        <taxon>Bacteria</taxon>
        <taxon>Bacillati</taxon>
        <taxon>Mycoplasmatota</taxon>
        <taxon>Mycoplasmoidales</taxon>
        <taxon>Metamycoplasmataceae</taxon>
        <taxon>Mycoplasmopsis</taxon>
    </lineage>
</organism>
<evidence type="ECO:0000256" key="7">
    <source>
        <dbReference type="ARBA" id="ARBA00022771"/>
    </source>
</evidence>
<dbReference type="OrthoDB" id="9800855at2"/>
<dbReference type="Pfam" id="PF06827">
    <property type="entry name" value="zf-FPG_IleRS"/>
    <property type="match status" value="1"/>
</dbReference>
<keyword evidence="6" id="KW-0227">DNA damage</keyword>
<name>D4XX08_9BACT</name>
<keyword evidence="13" id="KW-0511">Multifunctional enzyme</keyword>
<dbReference type="InterPro" id="IPR000214">
    <property type="entry name" value="Znf_DNA_glyclase/AP_lyase"/>
</dbReference>
<evidence type="ECO:0000256" key="9">
    <source>
        <dbReference type="ARBA" id="ARBA00022833"/>
    </source>
</evidence>
<dbReference type="SUPFAM" id="SSF57716">
    <property type="entry name" value="Glucocorticoid receptor-like (DNA-binding domain)"/>
    <property type="match status" value="1"/>
</dbReference>
<dbReference type="InterPro" id="IPR010663">
    <property type="entry name" value="Znf_FPG/IleRS"/>
</dbReference>
<dbReference type="STRING" id="747682.MALL_0255"/>
<comment type="catalytic activity">
    <reaction evidence="1">
        <text>Hydrolysis of DNA containing ring-opened 7-methylguanine residues, releasing 2,6-diamino-4-hydroxy-5-(N-methyl)formamidopyrimidine.</text>
        <dbReference type="EC" id="3.2.2.23"/>
    </reaction>
</comment>
<dbReference type="Proteomes" id="UP000004757">
    <property type="component" value="Unassembled WGS sequence"/>
</dbReference>
<keyword evidence="7 16" id="KW-0863">Zinc-finger</keyword>
<dbReference type="SMART" id="SM01232">
    <property type="entry name" value="H2TH"/>
    <property type="match status" value="1"/>
</dbReference>
<dbReference type="PROSITE" id="PS51066">
    <property type="entry name" value="ZF_FPG_2"/>
    <property type="match status" value="1"/>
</dbReference>
<dbReference type="GO" id="GO:0140078">
    <property type="term" value="F:class I DNA-(apurinic or apyrimidinic site) endonuclease activity"/>
    <property type="evidence" value="ECO:0007669"/>
    <property type="project" value="UniProtKB-EC"/>
</dbReference>
<sequence length="274" mass="31215">MPEYPEVTVVSNSLNELVKFKKITKVEVNLEKIIKNTDVKNFINSLENRVIFSIENIGKYIIFSFDNDLKMISHLRMEGKFFYENFLSDRNKKHDLVIFTFEDNSKLIYNDTRRFGTMDLVQGDLSTFTKISKLANLPNPLDASKIMQKVKNKKIPIKTVLLDQSIVLGIGNIYADEVLFASKINPLSPASNILLKEWKLILQNAKDIMNQSTKQGGSSVNTYGSVNNVQGTFQNELKVYNRATLACLRCKNKLDKIKVNGRGTTFCAICQKVR</sequence>
<evidence type="ECO:0000256" key="13">
    <source>
        <dbReference type="ARBA" id="ARBA00023268"/>
    </source>
</evidence>
<dbReference type="GO" id="GO:0034039">
    <property type="term" value="F:8-oxo-7,8-dihydroguanine DNA N-glycosylase activity"/>
    <property type="evidence" value="ECO:0007669"/>
    <property type="project" value="TreeGrafter"/>
</dbReference>
<dbReference type="GO" id="GO:0006284">
    <property type="term" value="P:base-excision repair"/>
    <property type="evidence" value="ECO:0007669"/>
    <property type="project" value="InterPro"/>
</dbReference>
<dbReference type="Pfam" id="PF01149">
    <property type="entry name" value="Fapy_DNA_glyco"/>
    <property type="match status" value="1"/>
</dbReference>
<evidence type="ECO:0000256" key="12">
    <source>
        <dbReference type="ARBA" id="ARBA00023239"/>
    </source>
</evidence>
<evidence type="ECO:0000259" key="18">
    <source>
        <dbReference type="PROSITE" id="PS51068"/>
    </source>
</evidence>
<dbReference type="GO" id="GO:0003684">
    <property type="term" value="F:damaged DNA binding"/>
    <property type="evidence" value="ECO:0007669"/>
    <property type="project" value="InterPro"/>
</dbReference>
<keyword evidence="9" id="KW-0862">Zinc</keyword>
<evidence type="ECO:0000259" key="17">
    <source>
        <dbReference type="PROSITE" id="PS51066"/>
    </source>
</evidence>
<comment type="similarity">
    <text evidence="3">Belongs to the FPG family.</text>
</comment>
<dbReference type="SUPFAM" id="SSF81624">
    <property type="entry name" value="N-terminal domain of MutM-like DNA repair proteins"/>
    <property type="match status" value="1"/>
</dbReference>
<keyword evidence="8 19" id="KW-0378">Hydrolase</keyword>
<proteinExistence type="inferred from homology"/>
<keyword evidence="11" id="KW-0234">DNA repair</keyword>
<dbReference type="InterPro" id="IPR020629">
    <property type="entry name" value="FPG_Glyclase"/>
</dbReference>
<evidence type="ECO:0000256" key="8">
    <source>
        <dbReference type="ARBA" id="ARBA00022801"/>
    </source>
</evidence>
<keyword evidence="12" id="KW-0456">Lyase</keyword>
<keyword evidence="10" id="KW-0238">DNA-binding</keyword>
<evidence type="ECO:0000256" key="3">
    <source>
        <dbReference type="ARBA" id="ARBA00009409"/>
    </source>
</evidence>
<dbReference type="InterPro" id="IPR015886">
    <property type="entry name" value="H2TH_FPG"/>
</dbReference>
<dbReference type="PROSITE" id="PS51068">
    <property type="entry name" value="FPG_CAT"/>
    <property type="match status" value="1"/>
</dbReference>
<comment type="caution">
    <text evidence="19">The sequence shown here is derived from an EMBL/GenBank/DDBJ whole genome shotgun (WGS) entry which is preliminary data.</text>
</comment>
<evidence type="ECO:0000256" key="1">
    <source>
        <dbReference type="ARBA" id="ARBA00001668"/>
    </source>
</evidence>
<keyword evidence="14 19" id="KW-0326">Glycosidase</keyword>
<evidence type="ECO:0000313" key="20">
    <source>
        <dbReference type="Proteomes" id="UP000004757"/>
    </source>
</evidence>
<comment type="subunit">
    <text evidence="4">Monomer.</text>
</comment>
<evidence type="ECO:0000256" key="6">
    <source>
        <dbReference type="ARBA" id="ARBA00022763"/>
    </source>
</evidence>
<dbReference type="eggNOG" id="COG0266">
    <property type="taxonomic scope" value="Bacteria"/>
</dbReference>
<evidence type="ECO:0000256" key="14">
    <source>
        <dbReference type="ARBA" id="ARBA00023295"/>
    </source>
</evidence>
<dbReference type="RefSeq" id="WP_005683833.1">
    <property type="nucleotide sequence ID" value="NZ_ADNC01000027.1"/>
</dbReference>
<dbReference type="SUPFAM" id="SSF46946">
    <property type="entry name" value="S13-like H2TH domain"/>
    <property type="match status" value="1"/>
</dbReference>
<evidence type="ECO:0000313" key="19">
    <source>
        <dbReference type="EMBL" id="EFF41213.1"/>
    </source>
</evidence>
<dbReference type="EC" id="3.2.2.23" evidence="19"/>
<keyword evidence="20" id="KW-1185">Reference proteome</keyword>
<dbReference type="PROSITE" id="PS01242">
    <property type="entry name" value="ZF_FPG_1"/>
    <property type="match status" value="1"/>
</dbReference>
<evidence type="ECO:0000256" key="2">
    <source>
        <dbReference type="ARBA" id="ARBA00001947"/>
    </source>
</evidence>
<dbReference type="InterPro" id="IPR010979">
    <property type="entry name" value="Ribosomal_uS13-like_H2TH"/>
</dbReference>
<evidence type="ECO:0000256" key="11">
    <source>
        <dbReference type="ARBA" id="ARBA00023204"/>
    </source>
</evidence>
<dbReference type="CDD" id="cd08966">
    <property type="entry name" value="EcFpg-like_N"/>
    <property type="match status" value="1"/>
</dbReference>
<evidence type="ECO:0000256" key="16">
    <source>
        <dbReference type="PROSITE-ProRule" id="PRU00391"/>
    </source>
</evidence>
<dbReference type="EMBL" id="ADNC01000027">
    <property type="protein sequence ID" value="EFF41213.1"/>
    <property type="molecule type" value="Genomic_DNA"/>
</dbReference>
<accession>D4XX08</accession>
<dbReference type="AlphaFoldDB" id="D4XX08"/>
<gene>
    <name evidence="19" type="primary">mutM</name>
    <name evidence="19" type="ORF">MALL_0255</name>
</gene>
<dbReference type="GO" id="GO:0003690">
    <property type="term" value="F:double-stranded DNA binding"/>
    <property type="evidence" value="ECO:0007669"/>
    <property type="project" value="UniProtKB-ARBA"/>
</dbReference>